<dbReference type="Pfam" id="PF01553">
    <property type="entry name" value="Acyltransferase"/>
    <property type="match status" value="1"/>
</dbReference>
<gene>
    <name evidence="6" type="ORF">JIP62_11670</name>
</gene>
<evidence type="ECO:0000256" key="4">
    <source>
        <dbReference type="SAM" id="Phobius"/>
    </source>
</evidence>
<dbReference type="RefSeq" id="WP_201102349.1">
    <property type="nucleotide sequence ID" value="NZ_CP067977.1"/>
</dbReference>
<evidence type="ECO:0000256" key="3">
    <source>
        <dbReference type="ARBA" id="ARBA00023315"/>
    </source>
</evidence>
<sequence>MTALRSLLFVAWLYLSMAVFAVGLSPALLMPYRQAMWVIRHWARFCLFGLRWIAGVKVEFRGLEHMPTGAALLAGKHQGMLDVIAPFAILPDNCFIMKKELMPLPFFGWFAWKTKMIAVDRSAHAKALKDMVKQARARYAEGRQILIFPEGTRAPVGAAPDYKPGIAALYRDLDCPCIPMATNSGVHWPAHGFRRYPGTVVYEFLPAIPAGLKRADFMARLEAELEAASGALLGLPKEGVDALGQGLVDAVHLDQVRDRGA</sequence>
<evidence type="ECO:0000256" key="2">
    <source>
        <dbReference type="ARBA" id="ARBA00022679"/>
    </source>
</evidence>
<accession>A0ABX7BK83</accession>
<dbReference type="EMBL" id="CP067977">
    <property type="protein sequence ID" value="QQQ17974.1"/>
    <property type="molecule type" value="Genomic_DNA"/>
</dbReference>
<reference evidence="6 7" key="1">
    <citation type="submission" date="2021-01" db="EMBL/GenBank/DDBJ databases">
        <title>Brevundimonas vitis sp. nov., an bacterium isolated from grape (Vitis vinifera).</title>
        <authorList>
            <person name="Jiang L."/>
            <person name="Lee J."/>
        </authorList>
    </citation>
    <scope>NUCLEOTIDE SEQUENCE [LARGE SCALE GENOMIC DNA]</scope>
    <source>
        <strain evidence="6 7">GRTSA-9</strain>
    </source>
</reference>
<feature type="domain" description="Phospholipid/glycerol acyltransferase" evidence="5">
    <location>
        <begin position="71"/>
        <end position="185"/>
    </location>
</feature>
<dbReference type="CDD" id="cd07989">
    <property type="entry name" value="LPLAT_AGPAT-like"/>
    <property type="match status" value="1"/>
</dbReference>
<keyword evidence="4" id="KW-1133">Transmembrane helix</keyword>
<keyword evidence="4" id="KW-0472">Membrane</keyword>
<proteinExistence type="predicted"/>
<comment type="pathway">
    <text evidence="1">Lipid metabolism.</text>
</comment>
<feature type="transmembrane region" description="Helical" evidence="4">
    <location>
        <begin position="6"/>
        <end position="30"/>
    </location>
</feature>
<dbReference type="PANTHER" id="PTHR10434:SF40">
    <property type="entry name" value="1-ACYL-SN-GLYCEROL-3-PHOSPHATE ACYLTRANSFERASE"/>
    <property type="match status" value="1"/>
</dbReference>
<organism evidence="6 7">
    <name type="scientific">Brevundimonas vitisensis</name>
    <dbReference type="NCBI Taxonomy" id="2800818"/>
    <lineage>
        <taxon>Bacteria</taxon>
        <taxon>Pseudomonadati</taxon>
        <taxon>Pseudomonadota</taxon>
        <taxon>Alphaproteobacteria</taxon>
        <taxon>Caulobacterales</taxon>
        <taxon>Caulobacteraceae</taxon>
        <taxon>Brevundimonas</taxon>
    </lineage>
</organism>
<keyword evidence="4" id="KW-0812">Transmembrane</keyword>
<keyword evidence="7" id="KW-1185">Reference proteome</keyword>
<keyword evidence="2" id="KW-0808">Transferase</keyword>
<dbReference type="SMART" id="SM00563">
    <property type="entry name" value="PlsC"/>
    <property type="match status" value="1"/>
</dbReference>
<dbReference type="GO" id="GO:0016746">
    <property type="term" value="F:acyltransferase activity"/>
    <property type="evidence" value="ECO:0007669"/>
    <property type="project" value="UniProtKB-KW"/>
</dbReference>
<dbReference type="Proteomes" id="UP000595448">
    <property type="component" value="Chromosome"/>
</dbReference>
<dbReference type="PANTHER" id="PTHR10434">
    <property type="entry name" value="1-ACYL-SN-GLYCEROL-3-PHOSPHATE ACYLTRANSFERASE"/>
    <property type="match status" value="1"/>
</dbReference>
<dbReference type="InterPro" id="IPR002123">
    <property type="entry name" value="Plipid/glycerol_acylTrfase"/>
</dbReference>
<evidence type="ECO:0000259" key="5">
    <source>
        <dbReference type="SMART" id="SM00563"/>
    </source>
</evidence>
<evidence type="ECO:0000313" key="7">
    <source>
        <dbReference type="Proteomes" id="UP000595448"/>
    </source>
</evidence>
<dbReference type="SUPFAM" id="SSF69593">
    <property type="entry name" value="Glycerol-3-phosphate (1)-acyltransferase"/>
    <property type="match status" value="1"/>
</dbReference>
<evidence type="ECO:0000256" key="1">
    <source>
        <dbReference type="ARBA" id="ARBA00005189"/>
    </source>
</evidence>
<name>A0ABX7BK83_9CAUL</name>
<evidence type="ECO:0000313" key="6">
    <source>
        <dbReference type="EMBL" id="QQQ17974.1"/>
    </source>
</evidence>
<protein>
    <submittedName>
        <fullName evidence="6">1-acyl-sn-glycerol-3-phosphate acyltransferase</fullName>
    </submittedName>
</protein>
<keyword evidence="3 6" id="KW-0012">Acyltransferase</keyword>